<dbReference type="EMBL" id="BMAV01007550">
    <property type="protein sequence ID" value="GFY50551.1"/>
    <property type="molecule type" value="Genomic_DNA"/>
</dbReference>
<evidence type="ECO:0000256" key="1">
    <source>
        <dbReference type="SAM" id="MobiDB-lite"/>
    </source>
</evidence>
<dbReference type="AlphaFoldDB" id="A0A8X7BZ49"/>
<comment type="caution">
    <text evidence="2">The sequence shown here is derived from an EMBL/GenBank/DDBJ whole genome shotgun (WGS) entry which is preliminary data.</text>
</comment>
<feature type="compositionally biased region" description="Basic and acidic residues" evidence="1">
    <location>
        <begin position="41"/>
        <end position="57"/>
    </location>
</feature>
<gene>
    <name evidence="2" type="ORF">TNIN_343391</name>
</gene>
<evidence type="ECO:0000313" key="3">
    <source>
        <dbReference type="Proteomes" id="UP000886998"/>
    </source>
</evidence>
<reference evidence="2" key="1">
    <citation type="submission" date="2020-08" db="EMBL/GenBank/DDBJ databases">
        <title>Multicomponent nature underlies the extraordinary mechanical properties of spider dragline silk.</title>
        <authorList>
            <person name="Kono N."/>
            <person name="Nakamura H."/>
            <person name="Mori M."/>
            <person name="Yoshida Y."/>
            <person name="Ohtoshi R."/>
            <person name="Malay A.D."/>
            <person name="Moran D.A.P."/>
            <person name="Tomita M."/>
            <person name="Numata K."/>
            <person name="Arakawa K."/>
        </authorList>
    </citation>
    <scope>NUCLEOTIDE SEQUENCE</scope>
</reference>
<protein>
    <submittedName>
        <fullName evidence="2">Uncharacterized protein</fullName>
    </submittedName>
</protein>
<feature type="compositionally biased region" description="Basic and acidic residues" evidence="1">
    <location>
        <begin position="1"/>
        <end position="33"/>
    </location>
</feature>
<keyword evidence="3" id="KW-1185">Reference proteome</keyword>
<name>A0A8X7BZ49_9ARAC</name>
<sequence length="113" mass="13324">MTATHPPEKEKKGGNSTKHEVKERERGEEWDRERRKKKGGKEKEKGREKTEKKERKTIPGPMTTLAQNRSTFLVTPLPFYGRQLVRDIFLRKWLRHAWGRGVDRVCVSIITVR</sequence>
<accession>A0A8X7BZ49</accession>
<organism evidence="2 3">
    <name type="scientific">Trichonephila inaurata madagascariensis</name>
    <dbReference type="NCBI Taxonomy" id="2747483"/>
    <lineage>
        <taxon>Eukaryota</taxon>
        <taxon>Metazoa</taxon>
        <taxon>Ecdysozoa</taxon>
        <taxon>Arthropoda</taxon>
        <taxon>Chelicerata</taxon>
        <taxon>Arachnida</taxon>
        <taxon>Araneae</taxon>
        <taxon>Araneomorphae</taxon>
        <taxon>Entelegynae</taxon>
        <taxon>Araneoidea</taxon>
        <taxon>Nephilidae</taxon>
        <taxon>Trichonephila</taxon>
        <taxon>Trichonephila inaurata</taxon>
    </lineage>
</organism>
<feature type="region of interest" description="Disordered" evidence="1">
    <location>
        <begin position="1"/>
        <end position="62"/>
    </location>
</feature>
<evidence type="ECO:0000313" key="2">
    <source>
        <dbReference type="EMBL" id="GFY50551.1"/>
    </source>
</evidence>
<dbReference type="Proteomes" id="UP000886998">
    <property type="component" value="Unassembled WGS sequence"/>
</dbReference>
<proteinExistence type="predicted"/>